<dbReference type="Proteomes" id="UP000218231">
    <property type="component" value="Unassembled WGS sequence"/>
</dbReference>
<feature type="region of interest" description="Disordered" evidence="1">
    <location>
        <begin position="12"/>
        <end position="89"/>
    </location>
</feature>
<dbReference type="AlphaFoldDB" id="A0A2A2J5G5"/>
<accession>A0A2A2J5G5</accession>
<feature type="compositionally biased region" description="Low complexity" evidence="1">
    <location>
        <begin position="14"/>
        <end position="34"/>
    </location>
</feature>
<evidence type="ECO:0000256" key="1">
    <source>
        <dbReference type="SAM" id="MobiDB-lite"/>
    </source>
</evidence>
<reference evidence="2 3" key="1">
    <citation type="journal article" date="2017" name="Curr. Biol.">
        <title>Genome architecture and evolution of a unichromosomal asexual nematode.</title>
        <authorList>
            <person name="Fradin H."/>
            <person name="Zegar C."/>
            <person name="Gutwein M."/>
            <person name="Lucas J."/>
            <person name="Kovtun M."/>
            <person name="Corcoran D."/>
            <person name="Baugh L.R."/>
            <person name="Kiontke K."/>
            <person name="Gunsalus K."/>
            <person name="Fitch D.H."/>
            <person name="Piano F."/>
        </authorList>
    </citation>
    <scope>NUCLEOTIDE SEQUENCE [LARGE SCALE GENOMIC DNA]</scope>
    <source>
        <strain evidence="2">PF1309</strain>
    </source>
</reference>
<protein>
    <submittedName>
        <fullName evidence="2">Uncharacterized protein</fullName>
    </submittedName>
</protein>
<evidence type="ECO:0000313" key="3">
    <source>
        <dbReference type="Proteomes" id="UP000218231"/>
    </source>
</evidence>
<comment type="caution">
    <text evidence="2">The sequence shown here is derived from an EMBL/GenBank/DDBJ whole genome shotgun (WGS) entry which is preliminary data.</text>
</comment>
<sequence length="89" mass="9705">MYLFCRLLYGEQPSLSGSRNSGSASAGTGAGRSAPVYDSNLLPQHSQPYQHNDHVPQPPPNEPIVELPNDQATFLKMPKKLKNGKDVSK</sequence>
<proteinExistence type="predicted"/>
<gene>
    <name evidence="2" type="ORF">WR25_09641</name>
</gene>
<dbReference type="EMBL" id="LIAE01010678">
    <property type="protein sequence ID" value="PAV56823.1"/>
    <property type="molecule type" value="Genomic_DNA"/>
</dbReference>
<feature type="compositionally biased region" description="Polar residues" evidence="1">
    <location>
        <begin position="41"/>
        <end position="50"/>
    </location>
</feature>
<name>A0A2A2J5G5_9BILA</name>
<evidence type="ECO:0000313" key="2">
    <source>
        <dbReference type="EMBL" id="PAV56823.1"/>
    </source>
</evidence>
<organism evidence="2 3">
    <name type="scientific">Diploscapter pachys</name>
    <dbReference type="NCBI Taxonomy" id="2018661"/>
    <lineage>
        <taxon>Eukaryota</taxon>
        <taxon>Metazoa</taxon>
        <taxon>Ecdysozoa</taxon>
        <taxon>Nematoda</taxon>
        <taxon>Chromadorea</taxon>
        <taxon>Rhabditida</taxon>
        <taxon>Rhabditina</taxon>
        <taxon>Rhabditomorpha</taxon>
        <taxon>Rhabditoidea</taxon>
        <taxon>Rhabditidae</taxon>
        <taxon>Diploscapter</taxon>
    </lineage>
</organism>
<keyword evidence="3" id="KW-1185">Reference proteome</keyword>